<name>A0A0K9YPT8_9BACL</name>
<reference evidence="6" key="1">
    <citation type="submission" date="2015-07" db="EMBL/GenBank/DDBJ databases">
        <title>Genome sequencing project for genomic taxonomy and phylogenomics of Bacillus-like bacteria.</title>
        <authorList>
            <person name="Liu B."/>
            <person name="Wang J."/>
            <person name="Zhu Y."/>
            <person name="Liu G."/>
            <person name="Chen Q."/>
            <person name="Chen Z."/>
            <person name="Lan J."/>
            <person name="Che J."/>
            <person name="Ge C."/>
            <person name="Shi H."/>
            <person name="Pan Z."/>
            <person name="Liu X."/>
        </authorList>
    </citation>
    <scope>NUCLEOTIDE SEQUENCE [LARGE SCALE GENOMIC DNA]</scope>
    <source>
        <strain evidence="6">DSM 9887</strain>
    </source>
</reference>
<comment type="caution">
    <text evidence="5">The sequence shown here is derived from an EMBL/GenBank/DDBJ whole genome shotgun (WGS) entry which is preliminary data.</text>
</comment>
<proteinExistence type="predicted"/>
<dbReference type="InterPro" id="IPR050491">
    <property type="entry name" value="AmpC-like"/>
</dbReference>
<evidence type="ECO:0000313" key="6">
    <source>
        <dbReference type="Proteomes" id="UP000036834"/>
    </source>
</evidence>
<dbReference type="SUPFAM" id="SSF56601">
    <property type="entry name" value="beta-lactamase/transpeptidase-like"/>
    <property type="match status" value="1"/>
</dbReference>
<dbReference type="AlphaFoldDB" id="A0A0K9YPT8"/>
<dbReference type="PANTHER" id="PTHR46825:SF11">
    <property type="entry name" value="PENICILLIN-BINDING PROTEIN 4"/>
    <property type="match status" value="1"/>
</dbReference>
<dbReference type="Gene3D" id="3.40.710.10">
    <property type="entry name" value="DD-peptidase/beta-lactamase superfamily"/>
    <property type="match status" value="1"/>
</dbReference>
<evidence type="ECO:0000256" key="1">
    <source>
        <dbReference type="ARBA" id="ARBA00004370"/>
    </source>
</evidence>
<keyword evidence="7" id="KW-1185">Reference proteome</keyword>
<dbReference type="Pfam" id="PF00144">
    <property type="entry name" value="Beta-lactamase"/>
    <property type="match status" value="1"/>
</dbReference>
<accession>A0A0K9YPT8</accession>
<evidence type="ECO:0000259" key="3">
    <source>
        <dbReference type="Pfam" id="PF00144"/>
    </source>
</evidence>
<dbReference type="OrthoDB" id="9803467at2"/>
<evidence type="ECO:0000256" key="2">
    <source>
        <dbReference type="ARBA" id="ARBA00023136"/>
    </source>
</evidence>
<feature type="domain" description="Beta-lactamase-related" evidence="3">
    <location>
        <begin position="19"/>
        <end position="342"/>
    </location>
</feature>
<dbReference type="EMBL" id="LGIQ01000009">
    <property type="protein sequence ID" value="KNB70667.1"/>
    <property type="molecule type" value="Genomic_DNA"/>
</dbReference>
<evidence type="ECO:0000313" key="4">
    <source>
        <dbReference type="EMBL" id="GED69875.1"/>
    </source>
</evidence>
<dbReference type="EMBL" id="BJON01000014">
    <property type="protein sequence ID" value="GED69875.1"/>
    <property type="molecule type" value="Genomic_DNA"/>
</dbReference>
<evidence type="ECO:0000313" key="7">
    <source>
        <dbReference type="Proteomes" id="UP000319578"/>
    </source>
</evidence>
<dbReference type="PATRIC" id="fig|54915.3.peg.2558"/>
<reference evidence="4 7" key="3">
    <citation type="submission" date="2019-06" db="EMBL/GenBank/DDBJ databases">
        <title>Whole genome shotgun sequence of Brevibacillus reuszeri NBRC 15719.</title>
        <authorList>
            <person name="Hosoyama A."/>
            <person name="Uohara A."/>
            <person name="Ohji S."/>
            <person name="Ichikawa N."/>
        </authorList>
    </citation>
    <scope>NUCLEOTIDE SEQUENCE [LARGE SCALE GENOMIC DNA]</scope>
    <source>
        <strain evidence="4 7">NBRC 15719</strain>
    </source>
</reference>
<dbReference type="PANTHER" id="PTHR46825">
    <property type="entry name" value="D-ALANYL-D-ALANINE-CARBOXYPEPTIDASE/ENDOPEPTIDASE AMPH"/>
    <property type="match status" value="1"/>
</dbReference>
<dbReference type="GO" id="GO:0016020">
    <property type="term" value="C:membrane"/>
    <property type="evidence" value="ECO:0007669"/>
    <property type="project" value="UniProtKB-SubCell"/>
</dbReference>
<dbReference type="STRING" id="54915.ADS79_17435"/>
<dbReference type="Proteomes" id="UP000036834">
    <property type="component" value="Unassembled WGS sequence"/>
</dbReference>
<keyword evidence="2" id="KW-0472">Membrane</keyword>
<dbReference type="InterPro" id="IPR001466">
    <property type="entry name" value="Beta-lactam-related"/>
</dbReference>
<gene>
    <name evidence="4" type="primary">pbpE</name>
    <name evidence="5" type="ORF">ADS79_17435</name>
    <name evidence="4" type="ORF">BRE01_35770</name>
</gene>
<protein>
    <submittedName>
        <fullName evidence="4 5">Penicillin-binding protein</fullName>
    </submittedName>
</protein>
<evidence type="ECO:0000313" key="5">
    <source>
        <dbReference type="EMBL" id="KNB70667.1"/>
    </source>
</evidence>
<dbReference type="Proteomes" id="UP000319578">
    <property type="component" value="Unassembled WGS sequence"/>
</dbReference>
<comment type="subcellular location">
    <subcellularLocation>
        <location evidence="1">Membrane</location>
    </subcellularLocation>
</comment>
<organism evidence="5 6">
    <name type="scientific">Brevibacillus reuszeri</name>
    <dbReference type="NCBI Taxonomy" id="54915"/>
    <lineage>
        <taxon>Bacteria</taxon>
        <taxon>Bacillati</taxon>
        <taxon>Bacillota</taxon>
        <taxon>Bacilli</taxon>
        <taxon>Bacillales</taxon>
        <taxon>Paenibacillaceae</taxon>
        <taxon>Brevibacillus</taxon>
    </lineage>
</organism>
<reference evidence="5" key="2">
    <citation type="submission" date="2015-07" db="EMBL/GenBank/DDBJ databases">
        <title>MeaNS - Measles Nucleotide Surveillance Program.</title>
        <authorList>
            <person name="Tran T."/>
            <person name="Druce J."/>
        </authorList>
    </citation>
    <scope>NUCLEOTIDE SEQUENCE</scope>
    <source>
        <strain evidence="5">DSM 9887</strain>
    </source>
</reference>
<sequence length="362" mass="41676">MERQSNSLEQQFIQLEELFTTLADKKKFNGNIMVLDKGVPLYKGAFGYAQLASSTMLNTDSVFELASVSKAFTAMGIMILQEQGKISYEDTIETFLPDFPYADISVHHLLTHTSGLPDYMALFEQHWDRSKIAANQDVLEQLKLHKPDIHFRPNEKYEYSNTGYVLLALIIEQVSGTSFADFMEQRIFYPLEMEKTRVYNRRYTQKSIDNYAYGYVSAHHLGKYCLPDELADHDFVIYLDGIQGDGVVNSTLEDLRKWDRALYTEKLVSKDTLEKAFSPVLLADHQPSDYGYGWRIRNDSGVGKVVCHGGGWPGYQTWLGRYLDHDKTFIYLSNMEQDGERTQAIIEAVENILFDRPYRIPE</sequence>
<dbReference type="RefSeq" id="WP_049739677.1">
    <property type="nucleotide sequence ID" value="NZ_BJON01000014.1"/>
</dbReference>
<dbReference type="InterPro" id="IPR012338">
    <property type="entry name" value="Beta-lactam/transpept-like"/>
</dbReference>